<protein>
    <recommendedName>
        <fullName evidence="3">START domain-containing protein</fullName>
    </recommendedName>
</protein>
<dbReference type="AlphaFoldDB" id="B9L675"/>
<dbReference type="OrthoDB" id="5734556at2"/>
<dbReference type="SUPFAM" id="SSF55961">
    <property type="entry name" value="Bet v1-like"/>
    <property type="match status" value="1"/>
</dbReference>
<dbReference type="EMBL" id="CP001279">
    <property type="protein sequence ID" value="ACM92457.1"/>
    <property type="molecule type" value="Genomic_DNA"/>
</dbReference>
<organism evidence="1 2">
    <name type="scientific">Nautilia profundicola (strain ATCC BAA-1463 / DSM 18972 / AmH)</name>
    <dbReference type="NCBI Taxonomy" id="598659"/>
    <lineage>
        <taxon>Bacteria</taxon>
        <taxon>Pseudomonadati</taxon>
        <taxon>Campylobacterota</taxon>
        <taxon>Epsilonproteobacteria</taxon>
        <taxon>Nautiliales</taxon>
        <taxon>Nautiliaceae</taxon>
        <taxon>Nautilia</taxon>
    </lineage>
</organism>
<name>B9L675_NAUPA</name>
<sequence length="191" mass="22362">MKKLIFLLLSVAVLFSWELKKNENGIKVYTQNVENSKYDEFKAEMIVTKPFDKVKKTLLDFKNYPKWQKKIENIEVKNGYMLKELDFPFPLSNRFAFYKINIKQTPDMLEIDLNSIPYDKLPENIKKEFEKPSCVEMKDDVVFKAVKTDNGVKIIYSAKVDPKGAPAFIFNRKIVSAAYETLNNLKEELNK</sequence>
<gene>
    <name evidence="1" type="ordered locus">NAMH_1471</name>
</gene>
<evidence type="ECO:0000313" key="1">
    <source>
        <dbReference type="EMBL" id="ACM92457.1"/>
    </source>
</evidence>
<dbReference type="Gene3D" id="3.30.530.20">
    <property type="match status" value="1"/>
</dbReference>
<accession>B9L675</accession>
<keyword evidence="2" id="KW-1185">Reference proteome</keyword>
<dbReference type="RefSeq" id="WP_012663828.1">
    <property type="nucleotide sequence ID" value="NC_012115.1"/>
</dbReference>
<evidence type="ECO:0000313" key="2">
    <source>
        <dbReference type="Proteomes" id="UP000000448"/>
    </source>
</evidence>
<dbReference type="KEGG" id="nam:NAMH_1471"/>
<reference evidence="1 2" key="1">
    <citation type="journal article" date="2009" name="PLoS Genet.">
        <title>Adaptations to submarine hydrothermal environments exemplified by the genome of Nautilia profundicola.</title>
        <authorList>
            <person name="Campbell B.J."/>
            <person name="Smith J.L."/>
            <person name="Hanson T.E."/>
            <person name="Klotz M.G."/>
            <person name="Stein L.Y."/>
            <person name="Lee C.K."/>
            <person name="Wu D."/>
            <person name="Robinson J.M."/>
            <person name="Khouri H.M."/>
            <person name="Eisen J.A."/>
            <person name="Cary S.C."/>
        </authorList>
    </citation>
    <scope>NUCLEOTIDE SEQUENCE [LARGE SCALE GENOMIC DNA]</scope>
    <source>
        <strain evidence="2">ATCC BAA-1463 / DSM 18972 / AmH</strain>
    </source>
</reference>
<proteinExistence type="predicted"/>
<evidence type="ECO:0008006" key="3">
    <source>
        <dbReference type="Google" id="ProtNLM"/>
    </source>
</evidence>
<dbReference type="HOGENOM" id="CLU_1420122_0_0_7"/>
<dbReference type="InterPro" id="IPR023393">
    <property type="entry name" value="START-like_dom_sf"/>
</dbReference>
<dbReference type="Proteomes" id="UP000000448">
    <property type="component" value="Chromosome"/>
</dbReference>